<reference evidence="1 2" key="1">
    <citation type="submission" date="2016-10" db="EMBL/GenBank/DDBJ databases">
        <authorList>
            <person name="de Groot N.N."/>
        </authorList>
    </citation>
    <scope>NUCLEOTIDE SEQUENCE [LARGE SCALE GENOMIC DNA]</scope>
    <source>
        <strain evidence="1 2">DSM 45610</strain>
    </source>
</reference>
<proteinExistence type="predicted"/>
<dbReference type="EMBL" id="FNNQ01000015">
    <property type="protein sequence ID" value="SDX36860.1"/>
    <property type="molecule type" value="Genomic_DNA"/>
</dbReference>
<name>A0A1H3B4A9_9BACL</name>
<protein>
    <submittedName>
        <fullName evidence="1">YugN-like family protein</fullName>
    </submittedName>
</protein>
<dbReference type="InterPro" id="IPR036491">
    <property type="entry name" value="YugN-like_sf"/>
</dbReference>
<dbReference type="STRING" id="1048340.SAMN05444487_11541"/>
<sequence length="141" mass="15919">MIQLPSSLEDQEGTFVAIDRIMNEEGFVLGGGYEYDHACYDKVLDWEETHGHQTYLRIPVVAITGSIGARKAQLQIGTPFVLKHPFKTGPDTTSDAGLVTSTFSQFSNPADKDDYVDKEWIIRAQSELHQLEKRFEKQVID</sequence>
<dbReference type="SUPFAM" id="SSF160755">
    <property type="entry name" value="YugN-like"/>
    <property type="match status" value="1"/>
</dbReference>
<organism evidence="1 2">
    <name type="scientific">Marininema mesophilum</name>
    <dbReference type="NCBI Taxonomy" id="1048340"/>
    <lineage>
        <taxon>Bacteria</taxon>
        <taxon>Bacillati</taxon>
        <taxon>Bacillota</taxon>
        <taxon>Bacilli</taxon>
        <taxon>Bacillales</taxon>
        <taxon>Thermoactinomycetaceae</taxon>
        <taxon>Marininema</taxon>
    </lineage>
</organism>
<gene>
    <name evidence="1" type="ORF">SAMN05444487_11541</name>
</gene>
<dbReference type="InterPro" id="IPR014967">
    <property type="entry name" value="Uncharacterised_YugN-like"/>
</dbReference>
<dbReference type="OrthoDB" id="2988890at2"/>
<evidence type="ECO:0000313" key="2">
    <source>
        <dbReference type="Proteomes" id="UP000198534"/>
    </source>
</evidence>
<dbReference type="Proteomes" id="UP000198534">
    <property type="component" value="Unassembled WGS sequence"/>
</dbReference>
<dbReference type="Gene3D" id="3.30.310.100">
    <property type="entry name" value="YugN-like"/>
    <property type="match status" value="1"/>
</dbReference>
<evidence type="ECO:0000313" key="1">
    <source>
        <dbReference type="EMBL" id="SDX36860.1"/>
    </source>
</evidence>
<dbReference type="RefSeq" id="WP_091742134.1">
    <property type="nucleotide sequence ID" value="NZ_FNNQ01000015.1"/>
</dbReference>
<keyword evidence="2" id="KW-1185">Reference proteome</keyword>
<dbReference type="Pfam" id="PF08868">
    <property type="entry name" value="YugN"/>
    <property type="match status" value="1"/>
</dbReference>
<dbReference type="AlphaFoldDB" id="A0A1H3B4A9"/>
<accession>A0A1H3B4A9</accession>